<comment type="caution">
    <text evidence="9">The sequence shown here is derived from an EMBL/GenBank/DDBJ whole genome shotgun (WGS) entry which is preliminary data.</text>
</comment>
<evidence type="ECO:0000256" key="5">
    <source>
        <dbReference type="ARBA" id="ARBA00022853"/>
    </source>
</evidence>
<evidence type="ECO:0000256" key="6">
    <source>
        <dbReference type="ARBA" id="ARBA00023015"/>
    </source>
</evidence>
<feature type="domain" description="Histone deacetylase" evidence="8">
    <location>
        <begin position="20"/>
        <end position="291"/>
    </location>
</feature>
<organism evidence="9 10">
    <name type="scientific">Methanoculleus frigidifontis</name>
    <dbReference type="NCBI Taxonomy" id="2584085"/>
    <lineage>
        <taxon>Archaea</taxon>
        <taxon>Methanobacteriati</taxon>
        <taxon>Methanobacteriota</taxon>
        <taxon>Stenosarchaea group</taxon>
        <taxon>Methanomicrobia</taxon>
        <taxon>Methanomicrobiales</taxon>
        <taxon>Methanomicrobiaceae</taxon>
        <taxon>Methanoculleus</taxon>
    </lineage>
</organism>
<dbReference type="PANTHER" id="PTHR10625">
    <property type="entry name" value="HISTONE DEACETYLASE HDAC1-RELATED"/>
    <property type="match status" value="1"/>
</dbReference>
<dbReference type="InterPro" id="IPR023696">
    <property type="entry name" value="Ureohydrolase_dom_sf"/>
</dbReference>
<name>A0ABT8MBF1_9EURY</name>
<keyword evidence="10" id="KW-1185">Reference proteome</keyword>
<dbReference type="PRINTS" id="PR01270">
    <property type="entry name" value="HDASUPER"/>
</dbReference>
<protein>
    <recommendedName>
        <fullName evidence="2">histone deacetylase</fullName>
        <ecNumber evidence="2">3.5.1.98</ecNumber>
    </recommendedName>
</protein>
<dbReference type="EMBL" id="VCYH01000006">
    <property type="protein sequence ID" value="MDN7025258.1"/>
    <property type="molecule type" value="Genomic_DNA"/>
</dbReference>
<comment type="similarity">
    <text evidence="1">Belongs to the histone deacetylase family. HD type 2 subfamily.</text>
</comment>
<keyword evidence="6" id="KW-0805">Transcription regulation</keyword>
<reference evidence="9" key="1">
    <citation type="submission" date="2019-05" db="EMBL/GenBank/DDBJ databases">
        <title>Methanoculleus sp. FWC-SCC1, a methanogenic archaeon isolated from deep marine cold seep.</title>
        <authorList>
            <person name="Chen Y.-W."/>
            <person name="Chen S.-C."/>
            <person name="Teng N.-H."/>
            <person name="Lai M.-C."/>
        </authorList>
    </citation>
    <scope>NUCLEOTIDE SEQUENCE</scope>
    <source>
        <strain evidence="9">FWC-SCC1</strain>
    </source>
</reference>
<evidence type="ECO:0000313" key="10">
    <source>
        <dbReference type="Proteomes" id="UP001168338"/>
    </source>
</evidence>
<proteinExistence type="inferred from homology"/>
<keyword evidence="5" id="KW-0156">Chromatin regulator</keyword>
<dbReference type="InterPro" id="IPR023801">
    <property type="entry name" value="His_deacetylse_dom"/>
</dbReference>
<keyword evidence="4" id="KW-0378">Hydrolase</keyword>
<dbReference type="PANTHER" id="PTHR10625:SF5">
    <property type="entry name" value="HISTONE DEACETYLASE"/>
    <property type="match status" value="1"/>
</dbReference>
<accession>A0ABT8MBF1</accession>
<gene>
    <name evidence="9" type="ORF">FGU65_10205</name>
</gene>
<dbReference type="InterPro" id="IPR037138">
    <property type="entry name" value="His_deacetylse_dom_sf"/>
</dbReference>
<evidence type="ECO:0000256" key="4">
    <source>
        <dbReference type="ARBA" id="ARBA00022801"/>
    </source>
</evidence>
<dbReference type="Proteomes" id="UP001168338">
    <property type="component" value="Unassembled WGS sequence"/>
</dbReference>
<evidence type="ECO:0000256" key="2">
    <source>
        <dbReference type="ARBA" id="ARBA00012111"/>
    </source>
</evidence>
<keyword evidence="3" id="KW-0678">Repressor</keyword>
<keyword evidence="7" id="KW-0804">Transcription</keyword>
<dbReference type="CDD" id="cd09992">
    <property type="entry name" value="HDAC_classII"/>
    <property type="match status" value="1"/>
</dbReference>
<dbReference type="Pfam" id="PF00850">
    <property type="entry name" value="Hist_deacetyl"/>
    <property type="match status" value="1"/>
</dbReference>
<dbReference type="Gene3D" id="3.40.800.20">
    <property type="entry name" value="Histone deacetylase domain"/>
    <property type="match status" value="1"/>
</dbReference>
<dbReference type="SUPFAM" id="SSF52768">
    <property type="entry name" value="Arginase/deacetylase"/>
    <property type="match status" value="1"/>
</dbReference>
<dbReference type="EC" id="3.5.1.98" evidence="2"/>
<evidence type="ECO:0000259" key="8">
    <source>
        <dbReference type="Pfam" id="PF00850"/>
    </source>
</evidence>
<sequence length="333" mass="35488">MPACAAITGEVFAGHNDPRHPESQSRLECALAGVPKSVRRIAPERAAVADLLRVHAPEYIDGIRERCNRCSPGNVCYLDVDTYVTSRSFEAALYAVGAACQAADRAQSGGHAFALVRPPGHHATPSRAMGFCLFNNIAVAAATALEKTDRIAIIDWDVHHGNGTQQVFYGTDRVLYISLHQAGIFPGTGWPEERGSGAGIGYTVNLPLEWGSGGADYDTIFEKVVCPAVEAYRPGLLLVSAGFDTSSDDPLGSMRLEPVDYGRMVQRLLSVYDGGIALMLEGGYGPSSQEAVSRVYEALAGRRSPPAAGAIRETTRMLVDSWSGAGNRPIPSP</sequence>
<evidence type="ECO:0000256" key="7">
    <source>
        <dbReference type="ARBA" id="ARBA00023163"/>
    </source>
</evidence>
<evidence type="ECO:0000313" key="9">
    <source>
        <dbReference type="EMBL" id="MDN7025258.1"/>
    </source>
</evidence>
<evidence type="ECO:0000256" key="1">
    <source>
        <dbReference type="ARBA" id="ARBA00007738"/>
    </source>
</evidence>
<dbReference type="RefSeq" id="WP_301664404.1">
    <property type="nucleotide sequence ID" value="NZ_VCYH01000006.1"/>
</dbReference>
<evidence type="ECO:0000256" key="3">
    <source>
        <dbReference type="ARBA" id="ARBA00022491"/>
    </source>
</evidence>
<dbReference type="InterPro" id="IPR000286">
    <property type="entry name" value="HDACs"/>
</dbReference>